<dbReference type="InterPro" id="IPR038870">
    <property type="entry name" value="UBAP1"/>
</dbReference>
<gene>
    <name evidence="3" type="ORF">FH972_016352</name>
</gene>
<feature type="domain" description="UBA" evidence="2">
    <location>
        <begin position="187"/>
        <end position="229"/>
    </location>
</feature>
<dbReference type="SUPFAM" id="SSF46934">
    <property type="entry name" value="UBA-like"/>
    <property type="match status" value="1"/>
</dbReference>
<dbReference type="Proteomes" id="UP000327013">
    <property type="component" value="Chromosome 6"/>
</dbReference>
<dbReference type="EMBL" id="CM017326">
    <property type="protein sequence ID" value="KAE8077827.1"/>
    <property type="molecule type" value="Genomic_DNA"/>
</dbReference>
<dbReference type="OrthoDB" id="2018023at2759"/>
<dbReference type="PANTHER" id="PTHR15960">
    <property type="entry name" value="LD44032P"/>
    <property type="match status" value="1"/>
</dbReference>
<evidence type="ECO:0000256" key="1">
    <source>
        <dbReference type="SAM" id="MobiDB-lite"/>
    </source>
</evidence>
<proteinExistence type="predicted"/>
<evidence type="ECO:0000259" key="2">
    <source>
        <dbReference type="PROSITE" id="PS50030"/>
    </source>
</evidence>
<dbReference type="GO" id="GO:0043130">
    <property type="term" value="F:ubiquitin binding"/>
    <property type="evidence" value="ECO:0007669"/>
    <property type="project" value="InterPro"/>
</dbReference>
<dbReference type="InterPro" id="IPR009060">
    <property type="entry name" value="UBA-like_sf"/>
</dbReference>
<dbReference type="GO" id="GO:0043162">
    <property type="term" value="P:ubiquitin-dependent protein catabolic process via the multivesicular body sorting pathway"/>
    <property type="evidence" value="ECO:0007669"/>
    <property type="project" value="InterPro"/>
</dbReference>
<evidence type="ECO:0000313" key="4">
    <source>
        <dbReference type="Proteomes" id="UP000327013"/>
    </source>
</evidence>
<feature type="region of interest" description="Disordered" evidence="1">
    <location>
        <begin position="1"/>
        <end position="81"/>
    </location>
</feature>
<keyword evidence="4" id="KW-1185">Reference proteome</keyword>
<accession>A0A5N6RJ08</accession>
<dbReference type="FunFam" id="1.20.120.1920:FF:000003">
    <property type="entry name" value="Ubiquitin-associated/translation elongation factor EF1B protein"/>
    <property type="match status" value="1"/>
</dbReference>
<dbReference type="InterPro" id="IPR042575">
    <property type="entry name" value="UBAP1_C"/>
</dbReference>
<organism evidence="3 4">
    <name type="scientific">Carpinus fangiana</name>
    <dbReference type="NCBI Taxonomy" id="176857"/>
    <lineage>
        <taxon>Eukaryota</taxon>
        <taxon>Viridiplantae</taxon>
        <taxon>Streptophyta</taxon>
        <taxon>Embryophyta</taxon>
        <taxon>Tracheophyta</taxon>
        <taxon>Spermatophyta</taxon>
        <taxon>Magnoliopsida</taxon>
        <taxon>eudicotyledons</taxon>
        <taxon>Gunneridae</taxon>
        <taxon>Pentapetalae</taxon>
        <taxon>rosids</taxon>
        <taxon>fabids</taxon>
        <taxon>Fagales</taxon>
        <taxon>Betulaceae</taxon>
        <taxon>Carpinus</taxon>
    </lineage>
</organism>
<dbReference type="GO" id="GO:0000813">
    <property type="term" value="C:ESCRT I complex"/>
    <property type="evidence" value="ECO:0007669"/>
    <property type="project" value="InterPro"/>
</dbReference>
<dbReference type="InterPro" id="IPR015940">
    <property type="entry name" value="UBA"/>
</dbReference>
<evidence type="ECO:0000313" key="3">
    <source>
        <dbReference type="EMBL" id="KAE8077827.1"/>
    </source>
</evidence>
<name>A0A5N6RJ08_9ROSI</name>
<protein>
    <recommendedName>
        <fullName evidence="2">UBA domain-containing protein</fullName>
    </recommendedName>
</protein>
<dbReference type="PROSITE" id="PS50030">
    <property type="entry name" value="UBA"/>
    <property type="match status" value="1"/>
</dbReference>
<dbReference type="AlphaFoldDB" id="A0A5N6RJ08"/>
<dbReference type="PANTHER" id="PTHR15960:SF5">
    <property type="entry name" value="LD44032P"/>
    <property type="match status" value="1"/>
</dbReference>
<sequence>MDYDFRTRSGQSYEAQFPMYRTVTSSSSSAPSSHPMYGPSLYPRVGQPGPTMSPSAPSRPAPSPYHHHHTSTTTSSPASGLGIRVTIKPQYRITAPPQLSPQVGDIPRSNFQFDFEVERKILAEAEKDIQNWSRLGLENLPSRAMGSASPSPSGPVADPVVSKYISSGLSREAVPLAVVNYGDNPTKVREFVNAYTLLREMGFSSNNVAEALVTYDNDTDKALAHFLNSPS</sequence>
<reference evidence="3 4" key="1">
    <citation type="submission" date="2019-06" db="EMBL/GenBank/DDBJ databases">
        <title>A chromosomal-level reference genome of Carpinus fangiana (Coryloideae, Betulaceae).</title>
        <authorList>
            <person name="Yang X."/>
            <person name="Wang Z."/>
            <person name="Zhang L."/>
            <person name="Hao G."/>
            <person name="Liu J."/>
            <person name="Yang Y."/>
        </authorList>
    </citation>
    <scope>NUCLEOTIDE SEQUENCE [LARGE SCALE GENOMIC DNA]</scope>
    <source>
        <strain evidence="3">Cfa_2016G</strain>
        <tissue evidence="3">Leaf</tissue>
    </source>
</reference>
<dbReference type="Gene3D" id="1.20.120.1920">
    <property type="entry name" value="UBAP1 SOUBA domain"/>
    <property type="match status" value="1"/>
</dbReference>